<organism evidence="1 2">
    <name type="scientific">Dictyobacter formicarum</name>
    <dbReference type="NCBI Taxonomy" id="2778368"/>
    <lineage>
        <taxon>Bacteria</taxon>
        <taxon>Bacillati</taxon>
        <taxon>Chloroflexota</taxon>
        <taxon>Ktedonobacteria</taxon>
        <taxon>Ktedonobacterales</taxon>
        <taxon>Dictyobacteraceae</taxon>
        <taxon>Dictyobacter</taxon>
    </lineage>
</organism>
<evidence type="ECO:0000313" key="1">
    <source>
        <dbReference type="EMBL" id="GHO89173.1"/>
    </source>
</evidence>
<sequence length="142" mass="16529">MHHVRLLVNMLQNDYYVDEQGLKDAVRRGLPYNVIFLNTMMKIDLMPLKRRPFTREEERRAQTQILESGTRALRIATAEDAVLTKLEWFQMGGRSSSRQWNDILGMLKQQGTYLDLPYLTHWADSLGIKDLLEKALHDAGLQ</sequence>
<name>A0ABQ3VTM7_9CHLR</name>
<proteinExistence type="predicted"/>
<protein>
    <submittedName>
        <fullName evidence="1">Uncharacterized protein</fullName>
    </submittedName>
</protein>
<comment type="caution">
    <text evidence="1">The sequence shown here is derived from an EMBL/GenBank/DDBJ whole genome shotgun (WGS) entry which is preliminary data.</text>
</comment>
<accession>A0ABQ3VTM7</accession>
<gene>
    <name evidence="1" type="ORF">KSZ_71790</name>
</gene>
<dbReference type="EMBL" id="BNJJ01000032">
    <property type="protein sequence ID" value="GHO89173.1"/>
    <property type="molecule type" value="Genomic_DNA"/>
</dbReference>
<evidence type="ECO:0000313" key="2">
    <source>
        <dbReference type="Proteomes" id="UP000635565"/>
    </source>
</evidence>
<dbReference type="Proteomes" id="UP000635565">
    <property type="component" value="Unassembled WGS sequence"/>
</dbReference>
<keyword evidence="2" id="KW-1185">Reference proteome</keyword>
<reference evidence="1 2" key="1">
    <citation type="journal article" date="2021" name="Int. J. Syst. Evol. Microbiol.">
        <title>Reticulibacter mediterranei gen. nov., sp. nov., within the new family Reticulibacteraceae fam. nov., and Ktedonospora formicarum gen. nov., sp. nov., Ktedonobacter robiniae sp. nov., Dictyobacter formicarum sp. nov. and Dictyobacter arantiisoli sp. nov., belonging to the class Ktedonobacteria.</title>
        <authorList>
            <person name="Yabe S."/>
            <person name="Zheng Y."/>
            <person name="Wang C.M."/>
            <person name="Sakai Y."/>
            <person name="Abe K."/>
            <person name="Yokota A."/>
            <person name="Donadio S."/>
            <person name="Cavaletti L."/>
            <person name="Monciardini P."/>
        </authorList>
    </citation>
    <scope>NUCLEOTIDE SEQUENCE [LARGE SCALE GENOMIC DNA]</scope>
    <source>
        <strain evidence="1 2">SOSP1-9</strain>
    </source>
</reference>